<protein>
    <recommendedName>
        <fullName evidence="12">Ger(X)C family spore germination protein</fullName>
    </recommendedName>
</protein>
<evidence type="ECO:0000256" key="1">
    <source>
        <dbReference type="ARBA" id="ARBA00004635"/>
    </source>
</evidence>
<keyword evidence="7" id="KW-0449">Lipoprotein</keyword>
<gene>
    <name evidence="10" type="ORF">DCMF_05400</name>
</gene>
<dbReference type="InterPro" id="IPR046953">
    <property type="entry name" value="Spore_GerAC-like_C"/>
</dbReference>
<dbReference type="EMBL" id="CP017634">
    <property type="protein sequence ID" value="ATW24299.1"/>
    <property type="molecule type" value="Genomic_DNA"/>
</dbReference>
<dbReference type="InterPro" id="IPR057336">
    <property type="entry name" value="GerAC_N"/>
</dbReference>
<evidence type="ECO:0000313" key="10">
    <source>
        <dbReference type="EMBL" id="ATW24299.1"/>
    </source>
</evidence>
<evidence type="ECO:0000256" key="7">
    <source>
        <dbReference type="ARBA" id="ARBA00023288"/>
    </source>
</evidence>
<organism evidence="10 11">
    <name type="scientific">Formimonas warabiya</name>
    <dbReference type="NCBI Taxonomy" id="1761012"/>
    <lineage>
        <taxon>Bacteria</taxon>
        <taxon>Bacillati</taxon>
        <taxon>Bacillota</taxon>
        <taxon>Clostridia</taxon>
        <taxon>Eubacteriales</taxon>
        <taxon>Peptococcaceae</taxon>
        <taxon>Candidatus Formimonas</taxon>
    </lineage>
</organism>
<dbReference type="AlphaFoldDB" id="A0A3G1KPA8"/>
<dbReference type="Pfam" id="PF25198">
    <property type="entry name" value="Spore_GerAC_N"/>
    <property type="match status" value="1"/>
</dbReference>
<name>A0A3G1KPA8_FORW1</name>
<feature type="domain" description="Spore germination GerAC-like C-terminal" evidence="8">
    <location>
        <begin position="210"/>
        <end position="372"/>
    </location>
</feature>
<dbReference type="GO" id="GO:0016020">
    <property type="term" value="C:membrane"/>
    <property type="evidence" value="ECO:0007669"/>
    <property type="project" value="UniProtKB-SubCell"/>
</dbReference>
<sequence length="375" mass="42554">MNRIAVMIGLFVLLCLTGTGCWDLQDVTERAFVTGIALDVADDGDTPSYKVTLIIPMPKGIKNHSTEVYTEYFSAEANTVTKALEKIQAELSRTISFHHLRVVLMGEEFAKVDFRNTFSYFSKNPDITMRMRLFFVQGETAQEFLKDKPQFERTIVGELVSLSQAGKELALARTSRYSDFSVDMQYNQGTALGSRVISAGEKGSKRPICDGGAVFKDWELIGWLSGEETQGANWLLSRPVFHVETKMDGGLYAYLADNCSAKITPVKRDEQILFQVEVKTKGLLIEEKEENKDFSQPENIRKLEKVLDQEIKTEVEKAIYKSQHVFKADYLGFGKAFLDKYPKDFKKIKEWNKIYPEIPIQVNAEVKISRFGLAE</sequence>
<dbReference type="PROSITE" id="PS51257">
    <property type="entry name" value="PROKAR_LIPOPROTEIN"/>
    <property type="match status" value="1"/>
</dbReference>
<evidence type="ECO:0000256" key="2">
    <source>
        <dbReference type="ARBA" id="ARBA00007886"/>
    </source>
</evidence>
<comment type="subcellular location">
    <subcellularLocation>
        <location evidence="1">Membrane</location>
        <topology evidence="1">Lipid-anchor</topology>
    </subcellularLocation>
</comment>
<comment type="similarity">
    <text evidence="2">Belongs to the GerABKC lipoprotein family.</text>
</comment>
<dbReference type="Gene3D" id="3.30.300.210">
    <property type="entry name" value="Nutrient germinant receptor protein C, domain 3"/>
    <property type="match status" value="1"/>
</dbReference>
<evidence type="ECO:0000256" key="3">
    <source>
        <dbReference type="ARBA" id="ARBA00022544"/>
    </source>
</evidence>
<evidence type="ECO:0000259" key="9">
    <source>
        <dbReference type="Pfam" id="PF25198"/>
    </source>
</evidence>
<evidence type="ECO:0000259" key="8">
    <source>
        <dbReference type="Pfam" id="PF05504"/>
    </source>
</evidence>
<dbReference type="PANTHER" id="PTHR35789">
    <property type="entry name" value="SPORE GERMINATION PROTEIN B3"/>
    <property type="match status" value="1"/>
</dbReference>
<evidence type="ECO:0000256" key="5">
    <source>
        <dbReference type="ARBA" id="ARBA00023136"/>
    </source>
</evidence>
<keyword evidence="4" id="KW-0732">Signal</keyword>
<dbReference type="KEGG" id="fwa:DCMF_05400"/>
<dbReference type="GO" id="GO:0009847">
    <property type="term" value="P:spore germination"/>
    <property type="evidence" value="ECO:0007669"/>
    <property type="project" value="InterPro"/>
</dbReference>
<dbReference type="PANTHER" id="PTHR35789:SF1">
    <property type="entry name" value="SPORE GERMINATION PROTEIN B3"/>
    <property type="match status" value="1"/>
</dbReference>
<keyword evidence="6" id="KW-0564">Palmitate</keyword>
<evidence type="ECO:0000256" key="6">
    <source>
        <dbReference type="ARBA" id="ARBA00023139"/>
    </source>
</evidence>
<keyword evidence="5" id="KW-0472">Membrane</keyword>
<proteinExistence type="inferred from homology"/>
<evidence type="ECO:0008006" key="12">
    <source>
        <dbReference type="Google" id="ProtNLM"/>
    </source>
</evidence>
<dbReference type="Pfam" id="PF05504">
    <property type="entry name" value="Spore_GerAC"/>
    <property type="match status" value="1"/>
</dbReference>
<dbReference type="OrthoDB" id="2569624at2"/>
<keyword evidence="3" id="KW-0309">Germination</keyword>
<reference evidence="10 11" key="1">
    <citation type="submission" date="2016-10" db="EMBL/GenBank/DDBJ databases">
        <title>Complete Genome Sequence of Peptococcaceae strain DCMF.</title>
        <authorList>
            <person name="Edwards R.J."/>
            <person name="Holland S.I."/>
            <person name="Deshpande N.P."/>
            <person name="Wong Y.K."/>
            <person name="Ertan H."/>
            <person name="Manefield M."/>
            <person name="Russell T.L."/>
            <person name="Lee M.J."/>
        </authorList>
    </citation>
    <scope>NUCLEOTIDE SEQUENCE [LARGE SCALE GENOMIC DNA]</scope>
    <source>
        <strain evidence="10 11">DCMF</strain>
    </source>
</reference>
<evidence type="ECO:0000256" key="4">
    <source>
        <dbReference type="ARBA" id="ARBA00022729"/>
    </source>
</evidence>
<evidence type="ECO:0000313" key="11">
    <source>
        <dbReference type="Proteomes" id="UP000323521"/>
    </source>
</evidence>
<dbReference type="InterPro" id="IPR008844">
    <property type="entry name" value="Spore_GerAC-like"/>
</dbReference>
<keyword evidence="11" id="KW-1185">Reference proteome</keyword>
<feature type="domain" description="Spore germination protein N-terminal" evidence="9">
    <location>
        <begin position="24"/>
        <end position="190"/>
    </location>
</feature>
<dbReference type="InterPro" id="IPR038501">
    <property type="entry name" value="Spore_GerAC_C_sf"/>
</dbReference>
<dbReference type="RefSeq" id="WP_148133479.1">
    <property type="nucleotide sequence ID" value="NZ_CP017634.1"/>
</dbReference>
<dbReference type="NCBIfam" id="TIGR02887">
    <property type="entry name" value="spore_ger_x_C"/>
    <property type="match status" value="1"/>
</dbReference>
<accession>A0A3G1KPA8</accession>
<dbReference type="Proteomes" id="UP000323521">
    <property type="component" value="Chromosome"/>
</dbReference>